<evidence type="ECO:0000313" key="1">
    <source>
        <dbReference type="EMBL" id="KAL0934610.1"/>
    </source>
</evidence>
<gene>
    <name evidence="1" type="ORF">CTRU02_211409</name>
</gene>
<sequence>MAKLAFIATVALGAFQATSAACTNPTQRKSWAAMTNAEKAEYIQSTLCLMDPAQSPSKTNYAGSKTRWDELQVAHVAQVQFIHRVGAFLPWHRYFMTVHENLLRNECGFTGPYPYWDQQTDEANGLLTEASIWGTDPATSFGTGARTADGCLADGPFTKVTYNINYQLERGESQCLNYDLKQNQFENAAQEIVDACNDLQTYDDFNNCIGGATHTSGHFAIGGTMDDASLSPADPMFFMHHTNLDRIWWEWQVKNESRLTDMGGPNVATSALLSSMQPKILPEAAFVPYFGDNGDVTTLNHILWVAGTADNITIAEVMDIGSDAICTEYV</sequence>
<organism evidence="1 2">
    <name type="scientific">Colletotrichum truncatum</name>
    <name type="common">Anthracnose fungus</name>
    <name type="synonym">Colletotrichum capsici</name>
    <dbReference type="NCBI Taxonomy" id="5467"/>
    <lineage>
        <taxon>Eukaryota</taxon>
        <taxon>Fungi</taxon>
        <taxon>Dikarya</taxon>
        <taxon>Ascomycota</taxon>
        <taxon>Pezizomycotina</taxon>
        <taxon>Sordariomycetes</taxon>
        <taxon>Hypocreomycetidae</taxon>
        <taxon>Glomerellales</taxon>
        <taxon>Glomerellaceae</taxon>
        <taxon>Colletotrichum</taxon>
        <taxon>Colletotrichum truncatum species complex</taxon>
    </lineage>
</organism>
<dbReference type="EMBL" id="VUJX02000007">
    <property type="protein sequence ID" value="KAL0934610.1"/>
    <property type="molecule type" value="Genomic_DNA"/>
</dbReference>
<evidence type="ECO:0000313" key="2">
    <source>
        <dbReference type="Proteomes" id="UP000805649"/>
    </source>
</evidence>
<comment type="caution">
    <text evidence="1">The sequence shown here is derived from an EMBL/GenBank/DDBJ whole genome shotgun (WGS) entry which is preliminary data.</text>
</comment>
<accession>A0ACC3YRR1</accession>
<protein>
    <submittedName>
        <fullName evidence="1">Amino acid transporter</fullName>
    </submittedName>
</protein>
<reference evidence="1 2" key="1">
    <citation type="journal article" date="2020" name="Phytopathology">
        <title>Genome Sequence Resources of Colletotrichum truncatum, C. plurivorum, C. musicola, and C. sojae: Four Species Pathogenic to Soybean (Glycine max).</title>
        <authorList>
            <person name="Rogerio F."/>
            <person name="Boufleur T.R."/>
            <person name="Ciampi-Guillardi M."/>
            <person name="Sukno S.A."/>
            <person name="Thon M.R."/>
            <person name="Massola Junior N.S."/>
            <person name="Baroncelli R."/>
        </authorList>
    </citation>
    <scope>NUCLEOTIDE SEQUENCE [LARGE SCALE GENOMIC DNA]</scope>
    <source>
        <strain evidence="1 2">CMES1059</strain>
    </source>
</reference>
<proteinExistence type="predicted"/>
<name>A0ACC3YRR1_COLTU</name>
<keyword evidence="2" id="KW-1185">Reference proteome</keyword>
<dbReference type="Proteomes" id="UP000805649">
    <property type="component" value="Unassembled WGS sequence"/>
</dbReference>